<name>A0ABP4ZW80_9MICO</name>
<dbReference type="Gene3D" id="3.40.50.150">
    <property type="entry name" value="Vaccinia Virus protein VP39"/>
    <property type="match status" value="1"/>
</dbReference>
<feature type="region of interest" description="Disordered" evidence="2">
    <location>
        <begin position="1"/>
        <end position="44"/>
    </location>
</feature>
<dbReference type="EMBL" id="BAAANL010000008">
    <property type="protein sequence ID" value="GAA1873010.1"/>
    <property type="molecule type" value="Genomic_DNA"/>
</dbReference>
<accession>A0ABP4ZW80</accession>
<evidence type="ECO:0000256" key="2">
    <source>
        <dbReference type="SAM" id="MobiDB-lite"/>
    </source>
</evidence>
<keyword evidence="1" id="KW-0620">Polyamine biosynthesis</keyword>
<dbReference type="CDD" id="cd02440">
    <property type="entry name" value="AdoMet_MTases"/>
    <property type="match status" value="1"/>
</dbReference>
<evidence type="ECO:0000313" key="4">
    <source>
        <dbReference type="Proteomes" id="UP001501094"/>
    </source>
</evidence>
<proteinExistence type="predicted"/>
<comment type="caution">
    <text evidence="3">The sequence shown here is derived from an EMBL/GenBank/DDBJ whole genome shotgun (WGS) entry which is preliminary data.</text>
</comment>
<feature type="compositionally biased region" description="Low complexity" evidence="2">
    <location>
        <begin position="1"/>
        <end position="25"/>
    </location>
</feature>
<dbReference type="Proteomes" id="UP001501094">
    <property type="component" value="Unassembled WGS sequence"/>
</dbReference>
<dbReference type="SUPFAM" id="SSF53335">
    <property type="entry name" value="S-adenosyl-L-methionine-dependent methyltransferases"/>
    <property type="match status" value="1"/>
</dbReference>
<sequence>MNTGSLTSTTGAAAGDGRGAPAPARSRARGEGAKNATLPDGPVAISTGTAEVVRDPDHPERVTLHVNGVPSSGLDLADPGFLDFEYMQQMAAVLALLPPGPLRVLHLGAAGSALARHVEHERPGSRQLGVDLDARLLELVREWFALPRAPRLRLRADDAGRALAGTHPESWDVVVRDVFAGEVTPAHLAGTGFAAAALRALRPGGVLLLNCADRPPLTLARRELASLAQVFGPGAAASGRLAAIAEPAILKGRRYGNLVLAAVRGRPDDEAARAVAERDPAGSRLDEARDLDLRDPALGRALRTLAVPATLLAGDDATRFAGTAAPLGTAEPPAGFAPQP</sequence>
<dbReference type="PANTHER" id="PTHR43317">
    <property type="entry name" value="THERMOSPERMINE SYNTHASE ACAULIS5"/>
    <property type="match status" value="1"/>
</dbReference>
<evidence type="ECO:0000256" key="1">
    <source>
        <dbReference type="ARBA" id="ARBA00023115"/>
    </source>
</evidence>
<organism evidence="3 4">
    <name type="scientific">Myceligenerans crystallogenes</name>
    <dbReference type="NCBI Taxonomy" id="316335"/>
    <lineage>
        <taxon>Bacteria</taxon>
        <taxon>Bacillati</taxon>
        <taxon>Actinomycetota</taxon>
        <taxon>Actinomycetes</taxon>
        <taxon>Micrococcales</taxon>
        <taxon>Promicromonosporaceae</taxon>
        <taxon>Myceligenerans</taxon>
    </lineage>
</organism>
<dbReference type="InterPro" id="IPR029063">
    <property type="entry name" value="SAM-dependent_MTases_sf"/>
</dbReference>
<evidence type="ECO:0000313" key="3">
    <source>
        <dbReference type="EMBL" id="GAA1873010.1"/>
    </source>
</evidence>
<gene>
    <name evidence="3" type="ORF">GCM10009751_35550</name>
</gene>
<keyword evidence="4" id="KW-1185">Reference proteome</keyword>
<dbReference type="PANTHER" id="PTHR43317:SF1">
    <property type="entry name" value="THERMOSPERMINE SYNTHASE ACAULIS5"/>
    <property type="match status" value="1"/>
</dbReference>
<dbReference type="NCBIfam" id="NF037959">
    <property type="entry name" value="MFS_SpdSyn"/>
    <property type="match status" value="1"/>
</dbReference>
<reference evidence="4" key="1">
    <citation type="journal article" date="2019" name="Int. J. Syst. Evol. Microbiol.">
        <title>The Global Catalogue of Microorganisms (GCM) 10K type strain sequencing project: providing services to taxonomists for standard genome sequencing and annotation.</title>
        <authorList>
            <consortium name="The Broad Institute Genomics Platform"/>
            <consortium name="The Broad Institute Genome Sequencing Center for Infectious Disease"/>
            <person name="Wu L."/>
            <person name="Ma J."/>
        </authorList>
    </citation>
    <scope>NUCLEOTIDE SEQUENCE [LARGE SCALE GENOMIC DNA]</scope>
    <source>
        <strain evidence="4">JCM 14326</strain>
    </source>
</reference>
<protein>
    <submittedName>
        <fullName evidence="3">Fused MFS/spermidine synthase</fullName>
    </submittedName>
</protein>